<dbReference type="InterPro" id="IPR001599">
    <property type="entry name" value="Macroglobln_a2"/>
</dbReference>
<dbReference type="Gene3D" id="2.60.40.1930">
    <property type="match status" value="1"/>
</dbReference>
<reference evidence="6 7" key="1">
    <citation type="submission" date="2018-05" db="EMBL/GenBank/DDBJ databases">
        <title>Genomic Encyclopedia of Type Strains, Phase IV (KMG-IV): sequencing the most valuable type-strain genomes for metagenomic binning, comparative biology and taxonomic classification.</title>
        <authorList>
            <person name="Goeker M."/>
        </authorList>
    </citation>
    <scope>NUCLEOTIDE SEQUENCE [LARGE SCALE GENOMIC DNA]</scope>
    <source>
        <strain evidence="6 7">DSM 19792</strain>
    </source>
</reference>
<evidence type="ECO:0000256" key="1">
    <source>
        <dbReference type="ARBA" id="ARBA00010556"/>
    </source>
</evidence>
<evidence type="ECO:0008006" key="8">
    <source>
        <dbReference type="Google" id="ProtNLM"/>
    </source>
</evidence>
<dbReference type="Pfam" id="PF17973">
    <property type="entry name" value="bMG10"/>
    <property type="match status" value="1"/>
</dbReference>
<name>A0A318JW50_9BURK</name>
<dbReference type="PIRSF" id="PIRSF038980">
    <property type="entry name" value="A2M_bac"/>
    <property type="match status" value="1"/>
</dbReference>
<evidence type="ECO:0000313" key="7">
    <source>
        <dbReference type="Proteomes" id="UP000247792"/>
    </source>
</evidence>
<dbReference type="InterPro" id="IPR008930">
    <property type="entry name" value="Terpenoid_cyclase/PrenylTrfase"/>
</dbReference>
<comment type="similarity">
    <text evidence="1">Belongs to the protease inhibitor I39 (alpha-2-macroglobulin) family. Bacterial alpha-2-macroglobulin subfamily.</text>
</comment>
<feature type="compositionally biased region" description="Acidic residues" evidence="3">
    <location>
        <begin position="102"/>
        <end position="112"/>
    </location>
</feature>
<comment type="caution">
    <text evidence="6">The sequence shown here is derived from an EMBL/GenBank/DDBJ whole genome shotgun (WGS) entry which is preliminary data.</text>
</comment>
<dbReference type="Proteomes" id="UP000247792">
    <property type="component" value="Unassembled WGS sequence"/>
</dbReference>
<evidence type="ECO:0000256" key="3">
    <source>
        <dbReference type="SAM" id="MobiDB-lite"/>
    </source>
</evidence>
<evidence type="ECO:0000256" key="2">
    <source>
        <dbReference type="ARBA" id="ARBA00022729"/>
    </source>
</evidence>
<accession>A0A318JW50</accession>
<dbReference type="Pfam" id="PF07678">
    <property type="entry name" value="TED_complement"/>
    <property type="match status" value="1"/>
</dbReference>
<organism evidence="6 7">
    <name type="scientific">Undibacterium pigrum</name>
    <dbReference type="NCBI Taxonomy" id="401470"/>
    <lineage>
        <taxon>Bacteria</taxon>
        <taxon>Pseudomonadati</taxon>
        <taxon>Pseudomonadota</taxon>
        <taxon>Betaproteobacteria</taxon>
        <taxon>Burkholderiales</taxon>
        <taxon>Oxalobacteraceae</taxon>
        <taxon>Undibacterium</taxon>
    </lineage>
</organism>
<dbReference type="Pfam" id="PF17962">
    <property type="entry name" value="bMG6"/>
    <property type="match status" value="1"/>
</dbReference>
<dbReference type="InterPro" id="IPR002890">
    <property type="entry name" value="MG2"/>
</dbReference>
<feature type="domain" description="Alpha-2-macroglobulin" evidence="5">
    <location>
        <begin position="1015"/>
        <end position="1104"/>
    </location>
</feature>
<proteinExistence type="inferred from homology"/>
<dbReference type="Pfam" id="PF21142">
    <property type="entry name" value="A2M_bMG2"/>
    <property type="match status" value="1"/>
</dbReference>
<dbReference type="InterPro" id="IPR047565">
    <property type="entry name" value="Alpha-macroglob_thiol-ester_cl"/>
</dbReference>
<feature type="domain" description="Alpha-2-macroglobulin bait region" evidence="4">
    <location>
        <begin position="810"/>
        <end position="954"/>
    </location>
</feature>
<dbReference type="InterPro" id="IPR026284">
    <property type="entry name" value="A2MG_proteobact"/>
</dbReference>
<dbReference type="GO" id="GO:0005615">
    <property type="term" value="C:extracellular space"/>
    <property type="evidence" value="ECO:0007669"/>
    <property type="project" value="InterPro"/>
</dbReference>
<dbReference type="PANTHER" id="PTHR40094:SF1">
    <property type="entry name" value="UBIQUITIN DOMAIN-CONTAINING PROTEIN"/>
    <property type="match status" value="1"/>
</dbReference>
<dbReference type="InterPro" id="IPR021868">
    <property type="entry name" value="Alpha_2_Macroglob_MG3"/>
</dbReference>
<dbReference type="Pfam" id="PF11974">
    <property type="entry name" value="bMG3"/>
    <property type="match status" value="1"/>
</dbReference>
<evidence type="ECO:0000259" key="5">
    <source>
        <dbReference type="SMART" id="SM01360"/>
    </source>
</evidence>
<dbReference type="RefSeq" id="WP_211324192.1">
    <property type="nucleotide sequence ID" value="NZ_QJKB01000002.1"/>
</dbReference>
<dbReference type="InterPro" id="IPR011626">
    <property type="entry name" value="Alpha-macroglobulin_TED"/>
</dbReference>
<keyword evidence="2" id="KW-0732">Signal</keyword>
<dbReference type="Gene3D" id="1.50.10.20">
    <property type="match status" value="1"/>
</dbReference>
<feature type="region of interest" description="Disordered" evidence="3">
    <location>
        <begin position="94"/>
        <end position="135"/>
    </location>
</feature>
<dbReference type="InterPro" id="IPR041462">
    <property type="entry name" value="Bact_A2M_MG6"/>
</dbReference>
<gene>
    <name evidence="6" type="ORF">DFR42_102157</name>
</gene>
<dbReference type="InterPro" id="IPR049120">
    <property type="entry name" value="A2M_bMG2"/>
</dbReference>
<dbReference type="EMBL" id="QJKB01000002">
    <property type="protein sequence ID" value="PXX44945.1"/>
    <property type="molecule type" value="Genomic_DNA"/>
</dbReference>
<sequence length="1714" mass="188131">MQSKSFKMAMLFALFIAIIGGAYWYKNKSPGASDAIGGLVVNDDPNAPLTLVDAADRGLDGAPALALTFSIPLDSSKTYEKYLQVFEMPPSAADLKKTETNSNDEDYGYDDDGQPKKGKVSTVSTKAEDTGSKGGKPVAGAWVVGENPRLLYFPHIKPQTRYVVQVQTGLPARNGKTLGSEARYSIVSAPVSPSYYFASNGMVLPAKQNGGLPIVTVNVPEVDVQFLRVKNDQLPRFLDRVINGKPKKADAAKTEGEEGEGGEDYNYDYRRSSLKGAVQVYQLDDLRNMSDSVYLGRFMTEQKANKRSVTYISVEDIKELKDPGVYVAVMSQPGRFRYEYQTTYFYVSDLGLHTHLYDKSADAFVSSLTDGKAVSGVEVSWMDEAGKVLAKSDTDGDGHATFAEQPKTAKVLMARKGEQISVLALKEPALDLSEYDITGSPFKATRLFAYSGRNLYRPGEQFDLSVLARDADGRTVPAKAIQARLKRPDGKDQFTATWRPDQRFGGYLVKRIELPADAPTGFWTLELRADPADKVPGTVFRFGVEEFLPERMKLDLSSKLATLAADSDYSVDVVGNYLYGAPAAGNRLLGVAQFERNKNPLAKQYPGFEFGDVTENEAKTRTELEESKLDDEGKASVDVDLSPIAKRRSPFTVRTTLSLLESGGRPVVRSMERVVWPAPVLVGLRPMFAGEYAPEGSPVEFEVIRSDKDGKLQASPTLPVRLFREDRNYYWRFEDQRGWQSGFTETDELVETTAVAVPANGRGKLRLPVRYGRYRLEVLDPDTKMQAVYRFYVGWSARTDESQGVRPDKVAMKLDKPVYKDGDTARLTITPPHKGEALITVEGDKTLWVKRLSVGADATTIDIPLNKDWKRHDLYVSAVVLRPGNEGDKVTPARALGIAHIPLDRADRKFAVTMEAPVKVLPDSTVKVKIKVPEARGQKTMVTLSAVDVGILNITKFASPDPHAFFFAKLRYGADQHDIYGRLIEKMQGQKGKLKFGGDNTPKATKSLPKKVKLIDIFSGPVQLNEQGEAEIPLAIPDFNGTLRLMAVVAGGERFGAKDAEMTVAAPLIAELATPRFLSFGDTAIVALDLHNLSGAGQNLKVSINGGEALKLTEAERSLSLKDQQKQTLRFPIEAKPVPGLHTITVNISGSGIKMERSFALTVQAPTPQTQITKRFTVKAGESLDLREADLAGLHKASLLAHMVVSNKAPIDIRAAIQGLLTYPYGCAEQTTSTAYPHVFVDEEAAKRFGLKPYTREQRVEMLDKAIARLATMQAPNGGFSLWGNVSEYEYWLSAYVTGFLVDAREQGFAVPDAMYNKALDFLLRGLQEGVARLPAAAPAAATSTTTNGTGLWEENRVRDNGRFSVLAAGAYVLARQNKAPLATLRQMHDARGNAQSGLGLIQLGIALKQMGDKARSDVALAEGVKKGRDNGYWWYDYGSNLRDAALSYALLDRHQITLAGRDNLIGVIANEMEKHRYYSTQEKLALFLVGRSYSTGETAAWTGTLAVAGKTDELSAKATLFRELQASELAGGVKLSNNSKDNLYVELSVTGNLIKLPPAKTDVIELSRKMYAPDGSEIGNRALKVGETIIMRITARSRSAMGTGMIVDRIPAGLEIENTNIVQGEQMSTVTIDKINPAEAMQSPHIKHVEFRDDRFVAAVRMDWNVLNLFYRVRVVTPGKFVIPPLYAEDMYRPDLYGQTGGTDVLTVVESGK</sequence>
<dbReference type="InterPro" id="IPR041246">
    <property type="entry name" value="Bact_MG10"/>
</dbReference>
<dbReference type="Pfam" id="PF01835">
    <property type="entry name" value="MG2"/>
    <property type="match status" value="1"/>
</dbReference>
<dbReference type="PANTHER" id="PTHR40094">
    <property type="entry name" value="ALPHA-2-MACROGLOBULIN HOMOLOG"/>
    <property type="match status" value="1"/>
</dbReference>
<dbReference type="SMART" id="SM01360">
    <property type="entry name" value="A2M"/>
    <property type="match status" value="1"/>
</dbReference>
<dbReference type="SUPFAM" id="SSF48239">
    <property type="entry name" value="Terpenoid cyclases/Protein prenyltransferases"/>
    <property type="match status" value="1"/>
</dbReference>
<protein>
    <recommendedName>
        <fullName evidence="8">Alpha-2-macroglobulin family protein</fullName>
    </recommendedName>
</protein>
<dbReference type="GO" id="GO:0004866">
    <property type="term" value="F:endopeptidase inhibitor activity"/>
    <property type="evidence" value="ECO:0007669"/>
    <property type="project" value="InterPro"/>
</dbReference>
<keyword evidence="7" id="KW-1185">Reference proteome</keyword>
<dbReference type="InterPro" id="IPR011625">
    <property type="entry name" value="A2M_N_BRD"/>
</dbReference>
<evidence type="ECO:0000259" key="4">
    <source>
        <dbReference type="SMART" id="SM01359"/>
    </source>
</evidence>
<dbReference type="InterPro" id="IPR051802">
    <property type="entry name" value="YfhM-like"/>
</dbReference>
<evidence type="ECO:0000313" key="6">
    <source>
        <dbReference type="EMBL" id="PXX44945.1"/>
    </source>
</evidence>
<dbReference type="SMART" id="SM01359">
    <property type="entry name" value="A2M_N_2"/>
    <property type="match status" value="1"/>
</dbReference>
<dbReference type="CDD" id="cd02891">
    <property type="entry name" value="A2M_like"/>
    <property type="match status" value="1"/>
</dbReference>
<dbReference type="Pfam" id="PF00207">
    <property type="entry name" value="A2M"/>
    <property type="match status" value="1"/>
</dbReference>
<dbReference type="InterPro" id="IPR041203">
    <property type="entry name" value="Bact_A2M_MG5"/>
</dbReference>
<dbReference type="Pfam" id="PF17972">
    <property type="entry name" value="bMG5"/>
    <property type="match status" value="1"/>
</dbReference>
<dbReference type="SMART" id="SM01419">
    <property type="entry name" value="Thiol-ester_cl"/>
    <property type="match status" value="1"/>
</dbReference>
<dbReference type="Pfam" id="PF07703">
    <property type="entry name" value="A2M_BRD"/>
    <property type="match status" value="1"/>
</dbReference>